<dbReference type="NCBIfam" id="TIGR03083">
    <property type="entry name" value="maleylpyruvate isomerase family mycothiol-dependent enzyme"/>
    <property type="match status" value="1"/>
</dbReference>
<evidence type="ECO:0000259" key="2">
    <source>
        <dbReference type="Pfam" id="PF11716"/>
    </source>
</evidence>
<feature type="domain" description="Mycothiol-dependent maleylpyruvate isomerase metal-binding" evidence="2">
    <location>
        <begin position="12"/>
        <end position="138"/>
    </location>
</feature>
<proteinExistence type="predicted"/>
<feature type="domain" description="MDMPI C-terminal" evidence="1">
    <location>
        <begin position="151"/>
        <end position="247"/>
    </location>
</feature>
<sequence length="260" mass="28784">MPRWSLDRYRAEILAQTDLLRALVKDSDPTVRVPTCPEWNLGQLLRHVGGTHRWAETIVRTRATELVPDDLVNDVFGYGDKDPAVLDAWLADGARALDEALAEAGPDVRVWTVVPDQPLAFWARRMLFETVVHRADAAWTLGARYEVEAAVARDGLDEWMGFGTLPEVYDVAAAEPLLGAGRTLHFRATDQPADEWLVDLTGDAPTWQHTGGDAAVTVSGPLADLLLLVYGRPVDERVEVSGDTALLGLWLERTGFWLHE</sequence>
<dbReference type="GO" id="GO:0016853">
    <property type="term" value="F:isomerase activity"/>
    <property type="evidence" value="ECO:0007669"/>
    <property type="project" value="UniProtKB-KW"/>
</dbReference>
<name>A0ABU2MX41_9ACTN</name>
<dbReference type="InterPro" id="IPR034660">
    <property type="entry name" value="DinB/YfiT-like"/>
</dbReference>
<dbReference type="EMBL" id="JAVREL010000016">
    <property type="protein sequence ID" value="MDT0345853.1"/>
    <property type="molecule type" value="Genomic_DNA"/>
</dbReference>
<keyword evidence="3" id="KW-0413">Isomerase</keyword>
<comment type="caution">
    <text evidence="3">The sequence shown here is derived from an EMBL/GenBank/DDBJ whole genome shotgun (WGS) entry which is preliminary data.</text>
</comment>
<evidence type="ECO:0000313" key="3">
    <source>
        <dbReference type="EMBL" id="MDT0345853.1"/>
    </source>
</evidence>
<reference evidence="4" key="1">
    <citation type="submission" date="2023-07" db="EMBL/GenBank/DDBJ databases">
        <title>30 novel species of actinomycetes from the DSMZ collection.</title>
        <authorList>
            <person name="Nouioui I."/>
        </authorList>
    </citation>
    <scope>NUCLEOTIDE SEQUENCE [LARGE SCALE GENOMIC DNA]</scope>
    <source>
        <strain evidence="4">DSM 44938</strain>
    </source>
</reference>
<dbReference type="SUPFAM" id="SSF109854">
    <property type="entry name" value="DinB/YfiT-like putative metalloenzymes"/>
    <property type="match status" value="1"/>
</dbReference>
<dbReference type="PANTHER" id="PTHR40758">
    <property type="entry name" value="CONSERVED PROTEIN"/>
    <property type="match status" value="1"/>
</dbReference>
<dbReference type="RefSeq" id="WP_311706984.1">
    <property type="nucleotide sequence ID" value="NZ_JAVREL010000016.1"/>
</dbReference>
<dbReference type="Proteomes" id="UP001183246">
    <property type="component" value="Unassembled WGS sequence"/>
</dbReference>
<evidence type="ECO:0000259" key="1">
    <source>
        <dbReference type="Pfam" id="PF07398"/>
    </source>
</evidence>
<keyword evidence="4" id="KW-1185">Reference proteome</keyword>
<gene>
    <name evidence="3" type="ORF">RM590_25150</name>
</gene>
<protein>
    <submittedName>
        <fullName evidence="3">Maleylpyruvate isomerase family mycothiol-dependent enzyme</fullName>
    </submittedName>
</protein>
<evidence type="ECO:0000313" key="4">
    <source>
        <dbReference type="Proteomes" id="UP001183246"/>
    </source>
</evidence>
<organism evidence="3 4">
    <name type="scientific">Streptomyces litchfieldiae</name>
    <dbReference type="NCBI Taxonomy" id="3075543"/>
    <lineage>
        <taxon>Bacteria</taxon>
        <taxon>Bacillati</taxon>
        <taxon>Actinomycetota</taxon>
        <taxon>Actinomycetes</taxon>
        <taxon>Kitasatosporales</taxon>
        <taxon>Streptomycetaceae</taxon>
        <taxon>Streptomyces</taxon>
    </lineage>
</organism>
<accession>A0ABU2MX41</accession>
<dbReference type="Pfam" id="PF11716">
    <property type="entry name" value="MDMPI_N"/>
    <property type="match status" value="1"/>
</dbReference>
<dbReference type="SUPFAM" id="SSF55718">
    <property type="entry name" value="SCP-like"/>
    <property type="match status" value="1"/>
</dbReference>
<dbReference type="Pfam" id="PF07398">
    <property type="entry name" value="MDMPI_C"/>
    <property type="match status" value="1"/>
</dbReference>
<dbReference type="PANTHER" id="PTHR40758:SF1">
    <property type="entry name" value="CONSERVED PROTEIN"/>
    <property type="match status" value="1"/>
</dbReference>
<dbReference type="InterPro" id="IPR036527">
    <property type="entry name" value="SCP2_sterol-bd_dom_sf"/>
</dbReference>
<dbReference type="InterPro" id="IPR024344">
    <property type="entry name" value="MDMPI_metal-binding"/>
</dbReference>
<dbReference type="InterPro" id="IPR017517">
    <property type="entry name" value="Maleyloyr_isom"/>
</dbReference>
<dbReference type="Gene3D" id="1.20.120.450">
    <property type="entry name" value="dinb family like domain"/>
    <property type="match status" value="1"/>
</dbReference>
<dbReference type="InterPro" id="IPR010872">
    <property type="entry name" value="MDMPI_C-term_domain"/>
</dbReference>